<reference evidence="2" key="1">
    <citation type="submission" date="2021-01" db="EMBL/GenBank/DDBJ databases">
        <authorList>
            <person name="Kaushik A."/>
        </authorList>
    </citation>
    <scope>NUCLEOTIDE SEQUENCE</scope>
    <source>
        <strain evidence="2">AG2-2IIIB</strain>
    </source>
</reference>
<dbReference type="SMART" id="SM00220">
    <property type="entry name" value="S_TKc"/>
    <property type="match status" value="1"/>
</dbReference>
<proteinExistence type="predicted"/>
<accession>A0A8H3D5Z2</accession>
<gene>
    <name evidence="2" type="ORF">RDB_LOCUS153462</name>
</gene>
<evidence type="ECO:0000313" key="3">
    <source>
        <dbReference type="Proteomes" id="UP000663843"/>
    </source>
</evidence>
<dbReference type="SUPFAM" id="SSF56112">
    <property type="entry name" value="Protein kinase-like (PK-like)"/>
    <property type="match status" value="1"/>
</dbReference>
<dbReference type="PROSITE" id="PS00108">
    <property type="entry name" value="PROTEIN_KINASE_ST"/>
    <property type="match status" value="1"/>
</dbReference>
<dbReference type="Gene3D" id="1.10.510.10">
    <property type="entry name" value="Transferase(Phosphotransferase) domain 1"/>
    <property type="match status" value="1"/>
</dbReference>
<feature type="domain" description="Protein kinase" evidence="1">
    <location>
        <begin position="47"/>
        <end position="222"/>
    </location>
</feature>
<dbReference type="AlphaFoldDB" id="A0A8H3D5Z2"/>
<dbReference type="EMBL" id="CAJMWT010005979">
    <property type="protein sequence ID" value="CAE6511621.1"/>
    <property type="molecule type" value="Genomic_DNA"/>
</dbReference>
<organism evidence="2 3">
    <name type="scientific">Rhizoctonia solani</name>
    <dbReference type="NCBI Taxonomy" id="456999"/>
    <lineage>
        <taxon>Eukaryota</taxon>
        <taxon>Fungi</taxon>
        <taxon>Dikarya</taxon>
        <taxon>Basidiomycota</taxon>
        <taxon>Agaricomycotina</taxon>
        <taxon>Agaricomycetes</taxon>
        <taxon>Cantharellales</taxon>
        <taxon>Ceratobasidiaceae</taxon>
        <taxon>Rhizoctonia</taxon>
    </lineage>
</organism>
<dbReference type="PANTHER" id="PTHR44329">
    <property type="entry name" value="SERINE/THREONINE-PROTEIN KINASE TNNI3K-RELATED"/>
    <property type="match status" value="1"/>
</dbReference>
<evidence type="ECO:0000313" key="2">
    <source>
        <dbReference type="EMBL" id="CAE6511621.1"/>
    </source>
</evidence>
<dbReference type="Proteomes" id="UP000663843">
    <property type="component" value="Unassembled WGS sequence"/>
</dbReference>
<dbReference type="InterPro" id="IPR011009">
    <property type="entry name" value="Kinase-like_dom_sf"/>
</dbReference>
<dbReference type="PANTHER" id="PTHR44329:SF214">
    <property type="entry name" value="PROTEIN KINASE DOMAIN-CONTAINING PROTEIN"/>
    <property type="match status" value="1"/>
</dbReference>
<protein>
    <recommendedName>
        <fullName evidence="1">Protein kinase domain-containing protein</fullName>
    </recommendedName>
</protein>
<evidence type="ECO:0000259" key="1">
    <source>
        <dbReference type="PROSITE" id="PS50011"/>
    </source>
</evidence>
<dbReference type="InterPro" id="IPR051681">
    <property type="entry name" value="Ser/Thr_Kinases-Pseudokinases"/>
</dbReference>
<dbReference type="InterPro" id="IPR008271">
    <property type="entry name" value="Ser/Thr_kinase_AS"/>
</dbReference>
<name>A0A8H3D5Z2_9AGAM</name>
<dbReference type="GO" id="GO:0004674">
    <property type="term" value="F:protein serine/threonine kinase activity"/>
    <property type="evidence" value="ECO:0007669"/>
    <property type="project" value="TreeGrafter"/>
</dbReference>
<sequence>MRYANSIIDPSQVNLVTINGAMPVDEILTHLTSHGCTNVTGQLDAQHSSRTPVSSGGFGDVYLGYLRDGNRVGVKCLRLLVGSDHIGKKQLRRAAHELYVWSKCNHPHILSLIGVAEYQGCISMVSPWMENGNLSWFLPRHPEVNRGIMCFQIADGITYLHSKQVGIIHGDIKGLNILVSPGPDYTPKITDFGNSAINSYTLQFAKTTSAPNSTLRWTVHND</sequence>
<dbReference type="GO" id="GO:0005524">
    <property type="term" value="F:ATP binding"/>
    <property type="evidence" value="ECO:0007669"/>
    <property type="project" value="InterPro"/>
</dbReference>
<dbReference type="Pfam" id="PF00069">
    <property type="entry name" value="Pkinase"/>
    <property type="match status" value="1"/>
</dbReference>
<comment type="caution">
    <text evidence="2">The sequence shown here is derived from an EMBL/GenBank/DDBJ whole genome shotgun (WGS) entry which is preliminary data.</text>
</comment>
<dbReference type="PROSITE" id="PS50011">
    <property type="entry name" value="PROTEIN_KINASE_DOM"/>
    <property type="match status" value="1"/>
</dbReference>
<dbReference type="InterPro" id="IPR000719">
    <property type="entry name" value="Prot_kinase_dom"/>
</dbReference>